<protein>
    <submittedName>
        <fullName evidence="2">Uncharacterized protein</fullName>
    </submittedName>
</protein>
<dbReference type="PANTHER" id="PTHR35395:SF1">
    <property type="entry name" value="DUF6536 DOMAIN-CONTAINING PROTEIN"/>
    <property type="match status" value="1"/>
</dbReference>
<proteinExistence type="predicted"/>
<dbReference type="PANTHER" id="PTHR35395">
    <property type="entry name" value="DUF6536 DOMAIN-CONTAINING PROTEIN"/>
    <property type="match status" value="1"/>
</dbReference>
<organism evidence="2 3">
    <name type="scientific">Penicillium cf. griseofulvum</name>
    <dbReference type="NCBI Taxonomy" id="2972120"/>
    <lineage>
        <taxon>Eukaryota</taxon>
        <taxon>Fungi</taxon>
        <taxon>Dikarya</taxon>
        <taxon>Ascomycota</taxon>
        <taxon>Pezizomycotina</taxon>
        <taxon>Eurotiomycetes</taxon>
        <taxon>Eurotiomycetidae</taxon>
        <taxon>Eurotiales</taxon>
        <taxon>Aspergillaceae</taxon>
        <taxon>Penicillium</taxon>
    </lineage>
</organism>
<keyword evidence="1" id="KW-1133">Transmembrane helix</keyword>
<sequence length="443" mass="49826">MASVLEEPTWTITAPFDNGSITYTQANYTRCSNETSSCWNMFSLAQFLWETSIAPPGGILPVTRQDLQRYLGSSSCSRYQILNSPNTIGYYDHPSIGLYTVDGCISLKAEEKCQLLFSPTFSLVVLVCTTVKVACIVFVACRERTHRLLTVGDAISSFLSAPDPLTTGYCTSSKSDWIRRSRRPDGTAEHRYEGVAQQRLNTRIRRWWQAAAISQSFSCLGVAGFLLHYGLQDTRLGSVGGTDWPTLWSLGIGSASPYTLIYRLHSTLLGNVLLANTPQLLLSASYYFYNATLTAMFMANEYENYAIKGMRHNYTVETLEMPPAKGLRVSSNRRGAQRSFYFLSLPFRYSIPLMLAYTVLHWLLSQAIFYVQIYMYDADMYHDPSLDVDACAWSPIALIFTIIVGSLMVMVLLCLALRPFRSGVVVLLSALLVIHQKMMWTRH</sequence>
<gene>
    <name evidence="2" type="ORF">N7472_010884</name>
</gene>
<dbReference type="AlphaFoldDB" id="A0A9W9IVY0"/>
<dbReference type="Proteomes" id="UP001150879">
    <property type="component" value="Unassembled WGS sequence"/>
</dbReference>
<feature type="transmembrane region" description="Helical" evidence="1">
    <location>
        <begin position="354"/>
        <end position="376"/>
    </location>
</feature>
<feature type="transmembrane region" description="Helical" evidence="1">
    <location>
        <begin position="396"/>
        <end position="417"/>
    </location>
</feature>
<keyword evidence="1" id="KW-0812">Transmembrane</keyword>
<evidence type="ECO:0000313" key="3">
    <source>
        <dbReference type="Proteomes" id="UP001150879"/>
    </source>
</evidence>
<reference evidence="2" key="2">
    <citation type="journal article" date="2023" name="IMA Fungus">
        <title>Comparative genomic study of the Penicillium genus elucidates a diverse pangenome and 15 lateral gene transfer events.</title>
        <authorList>
            <person name="Petersen C."/>
            <person name="Sorensen T."/>
            <person name="Nielsen M.R."/>
            <person name="Sondergaard T.E."/>
            <person name="Sorensen J.L."/>
            <person name="Fitzpatrick D.A."/>
            <person name="Frisvad J.C."/>
            <person name="Nielsen K.L."/>
        </authorList>
    </citation>
    <scope>NUCLEOTIDE SEQUENCE</scope>
    <source>
        <strain evidence="2">IBT 16849</strain>
    </source>
</reference>
<accession>A0A9W9IVY0</accession>
<name>A0A9W9IVY0_9EURO</name>
<dbReference type="EMBL" id="JAPQKP010000006">
    <property type="protein sequence ID" value="KAJ5186044.1"/>
    <property type="molecule type" value="Genomic_DNA"/>
</dbReference>
<evidence type="ECO:0000313" key="2">
    <source>
        <dbReference type="EMBL" id="KAJ5186044.1"/>
    </source>
</evidence>
<comment type="caution">
    <text evidence="2">The sequence shown here is derived from an EMBL/GenBank/DDBJ whole genome shotgun (WGS) entry which is preliminary data.</text>
</comment>
<keyword evidence="3" id="KW-1185">Reference proteome</keyword>
<feature type="transmembrane region" description="Helical" evidence="1">
    <location>
        <begin position="121"/>
        <end position="141"/>
    </location>
</feature>
<keyword evidence="1" id="KW-0472">Membrane</keyword>
<feature type="transmembrane region" description="Helical" evidence="1">
    <location>
        <begin position="207"/>
        <end position="227"/>
    </location>
</feature>
<evidence type="ECO:0000256" key="1">
    <source>
        <dbReference type="SAM" id="Phobius"/>
    </source>
</evidence>
<reference evidence="2" key="1">
    <citation type="submission" date="2022-11" db="EMBL/GenBank/DDBJ databases">
        <authorList>
            <person name="Petersen C."/>
        </authorList>
    </citation>
    <scope>NUCLEOTIDE SEQUENCE</scope>
    <source>
        <strain evidence="2">IBT 16849</strain>
    </source>
</reference>